<dbReference type="Proteomes" id="UP001255185">
    <property type="component" value="Unassembled WGS sequence"/>
</dbReference>
<accession>A0ABU1TNB4</accession>
<evidence type="ECO:0008006" key="5">
    <source>
        <dbReference type="Google" id="ProtNLM"/>
    </source>
</evidence>
<dbReference type="InterPro" id="IPR041679">
    <property type="entry name" value="DNA2/NAM7-like_C"/>
</dbReference>
<gene>
    <name evidence="3" type="ORF">J2X31_001485</name>
</gene>
<keyword evidence="4" id="KW-1185">Reference proteome</keyword>
<dbReference type="CDD" id="cd18808">
    <property type="entry name" value="SF1_C_Upf1"/>
    <property type="match status" value="1"/>
</dbReference>
<sequence length="1333" mass="154305">MKFSPDVFESLQSKLKVGNRRGVHLNAIPGNSRYKFDLSRLSAIKKSLPELFVLDLLTMSNVNFTFSTQHKEEVQKAKAVAKDSIYLNDYDEILPKIEGNEKVETASADEEREVSLRKIATNIENLIFQNEVVESEKGMNTLGFGFPLLIRRDANDNQISASPILIWTVKIKATSAMNTWEISRTEDDPIYLNEVLVNHLQSDSGVFLNAIATEMLDDGKIDKPELLSICKNILEQLQTSQNLDFILDNYAPIPSIKTKASYEKLLTKKGNTLIEKSGIFSLFEVQKQNIINDYDELIASYSFEEKVQDGLFQSITSIETDPSQQGILETLKTHSKIVVQGPPGTGKSQTLTALLINALENRQKTIVVCEKQTALEVLQNALQQKGLGDFCTMIKDSVSDRRFVVDRVRTKIDAPTFKQHKEVYPESVVKELLEGIYLNKKSINQVHHKLNEKVIKDQDWSEIIGQLLALRESKEELLLEGFTLEFTSSEIDEWLKIIEEGQPLFEKYKPFREDAFFNPDKISVNNRFETEQHLKNSFDQYHKSRTEIDALRMQFRSFYFEKRKEEFASQLATLEKLINENIVSTATLSESSDVFNLDKTGGFFYKFLSLFSSSKKEILQTQQKLRSNISAIKSISLHTNFPEISLTSDMWQNVKNCESYTSKIQLAKTDFTNKIENDFEQLDLMHFFETNYQTIDLKLIQEKTNNLKTLINQDHWTLKIVSGNSFQEIIQEADALIFGFQNMNPEAFARSYDWFLFFNSLSQKNQEFVTLFYPISNWKNTFLFAYYSLLLLKKSDNNLTMNEENYRNFSTKIKHFESTQKSYIESYWNNNQLLSAQNFEKLNPDISVANLYNKRKSTKFNRLTLRQIANKDTDLFTSFFPILLTTPDACSNLFQGKNFYFDNVVFDEASQLKLEDNLPAMLKGKNIIIAGDEHQMPPSNYFSKVFDGTFEDEEEIEDENEKINQKNSMLSIESLLDFAMEFKFEKNYLDFHYRSKHPYLIDFSNHAFYGSRLKPLPAKNQSKPIEFIEVNGIFNEHINEAEAEKIIEILGEIEPLANGKYPSVGIATFNITQRNFIKRKIIQKQNDPAETAFSEKIIALEEAGLFIKNLENIQGDERDIILISTTYGKKKDGKFIQGFGPINHSKGYKLLNVIITRAKEKIVICTSIPPEYYSNYREALEKEGANNRRAVFYAYLSYCKAVSEENEAKRKEILKDLIRFSHVAEKEESSSKKQFKEQIFKTLQERFPQHTFKLNHPFGGYAIDIMLEMPNSKSIAFECLSKEEYKGDLAYLEDLHKEKILKNAGFEYARIWSQNWWQNTERELRKWEDKLVG</sequence>
<dbReference type="Pfam" id="PF13087">
    <property type="entry name" value="AAA_12"/>
    <property type="match status" value="1"/>
</dbReference>
<reference evidence="3 4" key="1">
    <citation type="submission" date="2023-07" db="EMBL/GenBank/DDBJ databases">
        <title>Sorghum-associated microbial communities from plants grown in Nebraska, USA.</title>
        <authorList>
            <person name="Schachtman D."/>
        </authorList>
    </citation>
    <scope>NUCLEOTIDE SEQUENCE [LARGE SCALE GENOMIC DNA]</scope>
    <source>
        <strain evidence="3 4">3773</strain>
    </source>
</reference>
<organism evidence="3 4">
    <name type="scientific">Flavobacterium arsenatis</name>
    <dbReference type="NCBI Taxonomy" id="1484332"/>
    <lineage>
        <taxon>Bacteria</taxon>
        <taxon>Pseudomonadati</taxon>
        <taxon>Bacteroidota</taxon>
        <taxon>Flavobacteriia</taxon>
        <taxon>Flavobacteriales</taxon>
        <taxon>Flavobacteriaceae</taxon>
        <taxon>Flavobacterium</taxon>
    </lineage>
</organism>
<dbReference type="InterPro" id="IPR045055">
    <property type="entry name" value="DNA2/NAM7-like"/>
</dbReference>
<dbReference type="InterPro" id="IPR047187">
    <property type="entry name" value="SF1_C_Upf1"/>
</dbReference>
<evidence type="ECO:0000259" key="1">
    <source>
        <dbReference type="Pfam" id="PF13087"/>
    </source>
</evidence>
<dbReference type="RefSeq" id="WP_310025627.1">
    <property type="nucleotide sequence ID" value="NZ_JAVDVI010000005.1"/>
</dbReference>
<evidence type="ECO:0000259" key="2">
    <source>
        <dbReference type="Pfam" id="PF18741"/>
    </source>
</evidence>
<comment type="caution">
    <text evidence="3">The sequence shown here is derived from an EMBL/GenBank/DDBJ whole genome shotgun (WGS) entry which is preliminary data.</text>
</comment>
<dbReference type="InterPro" id="IPR025103">
    <property type="entry name" value="DUF4011"/>
</dbReference>
<dbReference type="SUPFAM" id="SSF52540">
    <property type="entry name" value="P-loop containing nucleoside triphosphate hydrolases"/>
    <property type="match status" value="1"/>
</dbReference>
<dbReference type="Pfam" id="PF13195">
    <property type="entry name" value="DUF4011"/>
    <property type="match status" value="1"/>
</dbReference>
<name>A0ABU1TNB4_9FLAO</name>
<evidence type="ECO:0000313" key="4">
    <source>
        <dbReference type="Proteomes" id="UP001255185"/>
    </source>
</evidence>
<dbReference type="InterPro" id="IPR027417">
    <property type="entry name" value="P-loop_NTPase"/>
</dbReference>
<feature type="domain" description="DNA2/NAM7 helicase-like C-terminal" evidence="1">
    <location>
        <begin position="974"/>
        <end position="1165"/>
    </location>
</feature>
<dbReference type="Gene3D" id="3.40.50.300">
    <property type="entry name" value="P-loop containing nucleotide triphosphate hydrolases"/>
    <property type="match status" value="3"/>
</dbReference>
<evidence type="ECO:0000313" key="3">
    <source>
        <dbReference type="EMBL" id="MDR6967474.1"/>
    </source>
</evidence>
<protein>
    <recommendedName>
        <fullName evidence="5">ATPase AAA</fullName>
    </recommendedName>
</protein>
<feature type="domain" description="Restriction endonuclease type II-like" evidence="2">
    <location>
        <begin position="1235"/>
        <end position="1330"/>
    </location>
</feature>
<dbReference type="PANTHER" id="PTHR10887">
    <property type="entry name" value="DNA2/NAM7 HELICASE FAMILY"/>
    <property type="match status" value="1"/>
</dbReference>
<dbReference type="Pfam" id="PF18741">
    <property type="entry name" value="MTES_1575"/>
    <property type="match status" value="1"/>
</dbReference>
<proteinExistence type="predicted"/>
<dbReference type="EMBL" id="JAVDVI010000005">
    <property type="protein sequence ID" value="MDR6967474.1"/>
    <property type="molecule type" value="Genomic_DNA"/>
</dbReference>
<dbReference type="InterPro" id="IPR049468">
    <property type="entry name" value="Restrct_endonuc-II-like_dom"/>
</dbReference>